<dbReference type="InterPro" id="IPR003789">
    <property type="entry name" value="Asn/Gln_tRNA_amidoTrase-B-like"/>
</dbReference>
<comment type="caution">
    <text evidence="9">The sequence shown here is derived from an EMBL/GenBank/DDBJ whole genome shotgun (WGS) entry which is preliminary data.</text>
</comment>
<dbReference type="SUPFAM" id="SSF89095">
    <property type="entry name" value="GatB/YqeY motif"/>
    <property type="match status" value="1"/>
</dbReference>
<comment type="subunit">
    <text evidence="7">Subunit of the heterotrimeric GatCAB amidotransferase (AdT) complex, composed of A, B and C subunits.</text>
</comment>
<evidence type="ECO:0000256" key="7">
    <source>
        <dbReference type="HAMAP-Rule" id="MF_03147"/>
    </source>
</evidence>
<accession>A0A8H7AJ57</accession>
<dbReference type="InterPro" id="IPR023168">
    <property type="entry name" value="GatB_Yqey_C_2"/>
</dbReference>
<dbReference type="InterPro" id="IPR018027">
    <property type="entry name" value="Asn/Gln_amidotransferase"/>
</dbReference>
<dbReference type="GO" id="GO:0005524">
    <property type="term" value="F:ATP binding"/>
    <property type="evidence" value="ECO:0007669"/>
    <property type="project" value="UniProtKB-KW"/>
</dbReference>
<dbReference type="GO" id="GO:0032543">
    <property type="term" value="P:mitochondrial translation"/>
    <property type="evidence" value="ECO:0007669"/>
    <property type="project" value="UniProtKB-UniRule"/>
</dbReference>
<dbReference type="InterPro" id="IPR014746">
    <property type="entry name" value="Gln_synth/guanido_kin_cat_dom"/>
</dbReference>
<evidence type="ECO:0000313" key="10">
    <source>
        <dbReference type="Proteomes" id="UP000606974"/>
    </source>
</evidence>
<dbReference type="AlphaFoldDB" id="A0A8H7AJ57"/>
<evidence type="ECO:0000259" key="8">
    <source>
        <dbReference type="SMART" id="SM00845"/>
    </source>
</evidence>
<reference evidence="9" key="1">
    <citation type="submission" date="2020-02" db="EMBL/GenBank/DDBJ databases">
        <authorList>
            <person name="Palmer J.M."/>
        </authorList>
    </citation>
    <scope>NUCLEOTIDE SEQUENCE</scope>
    <source>
        <strain evidence="9">EPUS1.4</strain>
        <tissue evidence="9">Thallus</tissue>
    </source>
</reference>
<dbReference type="GO" id="GO:0030956">
    <property type="term" value="C:glutamyl-tRNA(Gln) amidotransferase complex"/>
    <property type="evidence" value="ECO:0007669"/>
    <property type="project" value="UniProtKB-UniRule"/>
</dbReference>
<comment type="catalytic activity">
    <reaction evidence="6 7">
        <text>L-glutamyl-tRNA(Gln) + L-glutamine + ATP + H2O = L-glutaminyl-tRNA(Gln) + L-glutamate + ADP + phosphate + H(+)</text>
        <dbReference type="Rhea" id="RHEA:17521"/>
        <dbReference type="Rhea" id="RHEA-COMP:9681"/>
        <dbReference type="Rhea" id="RHEA-COMP:9684"/>
        <dbReference type="ChEBI" id="CHEBI:15377"/>
        <dbReference type="ChEBI" id="CHEBI:15378"/>
        <dbReference type="ChEBI" id="CHEBI:29985"/>
        <dbReference type="ChEBI" id="CHEBI:30616"/>
        <dbReference type="ChEBI" id="CHEBI:43474"/>
        <dbReference type="ChEBI" id="CHEBI:58359"/>
        <dbReference type="ChEBI" id="CHEBI:78520"/>
        <dbReference type="ChEBI" id="CHEBI:78521"/>
        <dbReference type="ChEBI" id="CHEBI:456216"/>
    </reaction>
</comment>
<dbReference type="PANTHER" id="PTHR11659">
    <property type="entry name" value="GLUTAMYL-TRNA GLN AMIDOTRANSFERASE SUBUNIT B MITOCHONDRIAL AND PROKARYOTIC PET112-RELATED"/>
    <property type="match status" value="1"/>
</dbReference>
<evidence type="ECO:0000256" key="1">
    <source>
        <dbReference type="ARBA" id="ARBA00005306"/>
    </source>
</evidence>
<keyword evidence="2 7" id="KW-0436">Ligase</keyword>
<evidence type="ECO:0000313" key="9">
    <source>
        <dbReference type="EMBL" id="KAF7506090.1"/>
    </source>
</evidence>
<name>A0A8H7AJ57_9EURO</name>
<dbReference type="GO" id="GO:0070681">
    <property type="term" value="P:glutaminyl-tRNAGln biosynthesis via transamidation"/>
    <property type="evidence" value="ECO:0007669"/>
    <property type="project" value="UniProtKB-UniRule"/>
</dbReference>
<dbReference type="Pfam" id="PF02637">
    <property type="entry name" value="GatB_Yqey"/>
    <property type="match status" value="1"/>
</dbReference>
<dbReference type="InterPro" id="IPR004413">
    <property type="entry name" value="GatB"/>
</dbReference>
<dbReference type="InterPro" id="IPR017959">
    <property type="entry name" value="Asn/Gln-tRNA_amidoTrfase_suB/E"/>
</dbReference>
<dbReference type="EMBL" id="JAACFV010000094">
    <property type="protein sequence ID" value="KAF7506090.1"/>
    <property type="molecule type" value="Genomic_DNA"/>
</dbReference>
<dbReference type="EC" id="6.3.5.-" evidence="7"/>
<dbReference type="PANTHER" id="PTHR11659:SF0">
    <property type="entry name" value="GLUTAMYL-TRNA(GLN) AMIDOTRANSFERASE SUBUNIT B, MITOCHONDRIAL"/>
    <property type="match status" value="1"/>
</dbReference>
<proteinExistence type="inferred from homology"/>
<evidence type="ECO:0000256" key="6">
    <source>
        <dbReference type="ARBA" id="ARBA00047913"/>
    </source>
</evidence>
<evidence type="ECO:0000256" key="5">
    <source>
        <dbReference type="ARBA" id="ARBA00022917"/>
    </source>
</evidence>
<keyword evidence="5 7" id="KW-0648">Protein biosynthesis</keyword>
<dbReference type="Pfam" id="PF02934">
    <property type="entry name" value="GatB_N"/>
    <property type="match status" value="2"/>
</dbReference>
<comment type="function">
    <text evidence="7">Allows the formation of correctly charged Gln-tRNA(Gln) through the transamidation of misacylated Glu-tRNA(Gln) in the mitochondria. The reaction takes place in the presence of glutamine and ATP through an activated gamma-phospho-Glu-tRNA(Gln).</text>
</comment>
<protein>
    <recommendedName>
        <fullName evidence="7">Glutamyl-tRNA(Gln) amidotransferase subunit B, mitochondrial</fullName>
        <shortName evidence="7">Glu-AdT subunit B</shortName>
        <ecNumber evidence="7">6.3.5.-</ecNumber>
    </recommendedName>
</protein>
<dbReference type="Gene3D" id="1.10.10.410">
    <property type="match status" value="1"/>
</dbReference>
<dbReference type="OrthoDB" id="1722066at2759"/>
<dbReference type="GO" id="GO:0050567">
    <property type="term" value="F:glutaminyl-tRNA synthase (glutamine-hydrolyzing) activity"/>
    <property type="evidence" value="ECO:0007669"/>
    <property type="project" value="UniProtKB-UniRule"/>
</dbReference>
<dbReference type="InterPro" id="IPR006075">
    <property type="entry name" value="Asn/Gln-tRNA_Trfase_suB/E_cat"/>
</dbReference>
<gene>
    <name evidence="9" type="ORF">GJ744_012241</name>
</gene>
<keyword evidence="4 7" id="KW-0067">ATP-binding</keyword>
<evidence type="ECO:0000256" key="3">
    <source>
        <dbReference type="ARBA" id="ARBA00022741"/>
    </source>
</evidence>
<sequence>MPPWKLRYARACNIFPIPNGVDIDCIAFRRPCPDVAIRSTIRKLFRSTQRTSYTTQVAGAVALRKQLKDEAKVKRAAGSTSTSPSPPSIQQMLKDWELTVGIEIHAQLNTARKLFSHAATSINDEPNTHVAFFDVAIPGSLPKFQNATLIPALRAAIALECRIQHISRFDRKHYFYHDQPAGYQLTQYYEPFAKNGCITLTEDDGIGRMDGKAGQPLIEIISLPQIHSPETAAAYVRKIQAILLAVDAVTTGMEMGGLRADVNVSVRRRDGPLGNSEYSGITGLGQRTEIKNLSTLKGVEEAIKAERDRQISILEAGGAVDGETRGWSLTAPTVTRRLRGKEGEVDYRYMPDPDIAPITIGADVIEYLAKTLPKLPNQLLTMLTEDKRYRLSMTDAKILLQLDDGERLEYYTSVVEKLNNICRDLEAEVDLGSTGQLAANWVMHELGSLLTRADRSWKDTQVPSAKLASILANLMSKKITGNSAKQVLKLIFDGDGREVGAIIREEGLVYRPLSGEEYADLASKVLEQHNDKVKQIREKGQTGKLMFLVGQMMRAGEEGRVDAKEAESVLHRILLEEPSQKRA</sequence>
<keyword evidence="7" id="KW-0496">Mitochondrion</keyword>
<dbReference type="SUPFAM" id="SSF55931">
    <property type="entry name" value="Glutamine synthetase/guanido kinase"/>
    <property type="match status" value="1"/>
</dbReference>
<comment type="similarity">
    <text evidence="1 7">Belongs to the GatB/GatE family. GatB subfamily.</text>
</comment>
<dbReference type="Proteomes" id="UP000606974">
    <property type="component" value="Unassembled WGS sequence"/>
</dbReference>
<evidence type="ECO:0000256" key="4">
    <source>
        <dbReference type="ARBA" id="ARBA00022840"/>
    </source>
</evidence>
<feature type="domain" description="Asn/Gln amidotransferase" evidence="8">
    <location>
        <begin position="423"/>
        <end position="574"/>
    </location>
</feature>
<keyword evidence="10" id="KW-1185">Reference proteome</keyword>
<evidence type="ECO:0000256" key="2">
    <source>
        <dbReference type="ARBA" id="ARBA00022598"/>
    </source>
</evidence>
<dbReference type="HAMAP" id="MF_00121">
    <property type="entry name" value="GatB"/>
    <property type="match status" value="1"/>
</dbReference>
<dbReference type="SMART" id="SM00845">
    <property type="entry name" value="GatB_Yqey"/>
    <property type="match status" value="1"/>
</dbReference>
<keyword evidence="3 7" id="KW-0547">Nucleotide-binding</keyword>
<organism evidence="9 10">
    <name type="scientific">Endocarpon pusillum</name>
    <dbReference type="NCBI Taxonomy" id="364733"/>
    <lineage>
        <taxon>Eukaryota</taxon>
        <taxon>Fungi</taxon>
        <taxon>Dikarya</taxon>
        <taxon>Ascomycota</taxon>
        <taxon>Pezizomycotina</taxon>
        <taxon>Eurotiomycetes</taxon>
        <taxon>Chaetothyriomycetidae</taxon>
        <taxon>Verrucariales</taxon>
        <taxon>Verrucariaceae</taxon>
        <taxon>Endocarpon</taxon>
    </lineage>
</organism>
<dbReference type="GO" id="GO:0005739">
    <property type="term" value="C:mitochondrion"/>
    <property type="evidence" value="ECO:0007669"/>
    <property type="project" value="UniProtKB-SubCell"/>
</dbReference>
<comment type="subcellular location">
    <subcellularLocation>
        <location evidence="7">Mitochondrion</location>
    </subcellularLocation>
</comment>